<feature type="compositionally biased region" description="Acidic residues" evidence="2">
    <location>
        <begin position="325"/>
        <end position="343"/>
    </location>
</feature>
<feature type="compositionally biased region" description="Basic and acidic residues" evidence="2">
    <location>
        <begin position="156"/>
        <end position="167"/>
    </location>
</feature>
<feature type="compositionally biased region" description="Basic and acidic residues" evidence="2">
    <location>
        <begin position="309"/>
        <end position="324"/>
    </location>
</feature>
<feature type="compositionally biased region" description="Polar residues" evidence="2">
    <location>
        <begin position="589"/>
        <end position="599"/>
    </location>
</feature>
<feature type="compositionally biased region" description="Low complexity" evidence="2">
    <location>
        <begin position="1257"/>
        <end position="1271"/>
    </location>
</feature>
<feature type="region of interest" description="Disordered" evidence="2">
    <location>
        <begin position="1"/>
        <end position="35"/>
    </location>
</feature>
<keyword evidence="3" id="KW-1185">Reference proteome</keyword>
<protein>
    <submittedName>
        <fullName evidence="4">Uncharacterized protein</fullName>
    </submittedName>
</protein>
<feature type="compositionally biased region" description="Basic and acidic residues" evidence="2">
    <location>
        <begin position="253"/>
        <end position="270"/>
    </location>
</feature>
<dbReference type="Proteomes" id="UP000887563">
    <property type="component" value="Unplaced"/>
</dbReference>
<organism evidence="3 4">
    <name type="scientific">Meloidogyne incognita</name>
    <name type="common">Southern root-knot nematode worm</name>
    <name type="synonym">Oxyuris incognita</name>
    <dbReference type="NCBI Taxonomy" id="6306"/>
    <lineage>
        <taxon>Eukaryota</taxon>
        <taxon>Metazoa</taxon>
        <taxon>Ecdysozoa</taxon>
        <taxon>Nematoda</taxon>
        <taxon>Chromadorea</taxon>
        <taxon>Rhabditida</taxon>
        <taxon>Tylenchina</taxon>
        <taxon>Tylenchomorpha</taxon>
        <taxon>Tylenchoidea</taxon>
        <taxon>Meloidogynidae</taxon>
        <taxon>Meloidogyninae</taxon>
        <taxon>Meloidogyne</taxon>
        <taxon>Meloidogyne incognita group</taxon>
    </lineage>
</organism>
<feature type="coiled-coil region" evidence="1">
    <location>
        <begin position="1112"/>
        <end position="1201"/>
    </location>
</feature>
<feature type="compositionally biased region" description="Polar residues" evidence="2">
    <location>
        <begin position="1292"/>
        <end position="1340"/>
    </location>
</feature>
<feature type="compositionally biased region" description="Basic and acidic residues" evidence="2">
    <location>
        <begin position="506"/>
        <end position="517"/>
    </location>
</feature>
<feature type="compositionally biased region" description="Basic and acidic residues" evidence="2">
    <location>
        <begin position="457"/>
        <end position="476"/>
    </location>
</feature>
<feature type="compositionally biased region" description="Acidic residues" evidence="2">
    <location>
        <begin position="271"/>
        <end position="285"/>
    </location>
</feature>
<feature type="region of interest" description="Disordered" evidence="2">
    <location>
        <begin position="506"/>
        <end position="621"/>
    </location>
</feature>
<feature type="compositionally biased region" description="Basic and acidic residues" evidence="2">
    <location>
        <begin position="432"/>
        <end position="447"/>
    </location>
</feature>
<evidence type="ECO:0000313" key="3">
    <source>
        <dbReference type="Proteomes" id="UP000887563"/>
    </source>
</evidence>
<feature type="compositionally biased region" description="Basic and acidic residues" evidence="2">
    <location>
        <begin position="217"/>
        <end position="228"/>
    </location>
</feature>
<feature type="region of interest" description="Disordered" evidence="2">
    <location>
        <begin position="1257"/>
        <end position="1346"/>
    </location>
</feature>
<accession>A0A914MYI0</accession>
<feature type="region of interest" description="Disordered" evidence="2">
    <location>
        <begin position="715"/>
        <end position="755"/>
    </location>
</feature>
<sequence length="1644" mass="190523">MSSLHHKETVSNTSIKICNDGRENGNSNNNDLKTADIKEELVTTTGIFNKNGEKKTEEKLIKNNKNIQQPSTSGKNFAEEEDDCLIVFEALNNTTKCSSKKENEINSKRQIKNEEITGDYLKKILKEEEKEEMNEESGEDLCSLECIDEENSNEDFDLRDMDLRVEVGENDLEDSQNISNNEEKEDEEEERGKMIKEEKEVVNEEKIDQENEDDEMNDKKMEKSREEERLIDEEGEEDGEEKIEDEEMDEEEKNSNEDFDMRDIYFKVEVEEKELENSLNDEEEREEKKESCGEVKEETEEEIEVGNQEEIKNDQRNEEGRAEDEGVADEEDDEEETEEDEESNNQIGEEGRRENKIVSKEVEVEEEIEDEKMDQEEMEGNEEGINEVIEGEKAEEENDEERDEEVREEGAENKEEKIEEELSKDEEEIGEEEKGYVSNELKEKEENPFTTSGKAQNFEEKEKRQEEDRVKDNKSKEDGCLRVILKGNSDSKEKEEKYRRILEEIRSKKQREKDENNRNMALNGGKELQKDSQTISKNKHLTSVDVQKMSGDINRMNDYTQKKFENGQKSFEDNIPSTSTDSLTTSETIQSTSNQQLQTPREVRASSVDVSSPSKSIQTNFKHERKLSNEIPSTTSTNIQKSKNFKKPRIDNNLNETSTETPLQRSKIKFIPLGDIIVKDRRLEKVDYCIKAINCAKEGVLLPKFKINNLINNSDKKEEENNEKGEEEIKNSDNNNNDESTPMEIEEVGQSSNEGFIHTTNFPQFERLYWSVGNGWLHPPPYPPSLAHIRPGHQPFAEDNFASNQNNFAYRSFDSHPSGVVAGNHVNVGTSSSVATKLTQTELSYPKDEILENNLKSKTEEITTLRLQLSKKDEELNHLNSLETSNKNLKDRLESKIKLVEECKSHKAEDGEKIKKLEKEVEELKKQNYLLELEKKNNNSKKEAKSPALIKAEDEIRQLKKDISEQRRKTENAKDQLRKSDERCKRLIDNHKKEMNEEINKIGAQHKNEIERMSESFSVKQRNSNADVKSQLQLKEFEIERLKAENSEERKMFDVEKQKVLDNYKRLEENWRRTNSENLQLQQINSSNLEEWKKNELARHRNGFNMEIIRIKEEFKREMDLKNQKLNQSLENERQTDKKYSELLEATEELKKNIFGNIEEIQQQKPGSSNHVIQENPSEIKEKLEKEYLKMKNSLRDICGEQHRIKLKKDQLDSTILRQQCDTCTALKFAFTQMNQKVENCLKSGCEICSGNRSLDSLDSQSSSNSSNNQPPRTPPKNKDVNLRENRKRNRQGQLKSNNPMITTNNDSLQSSGQISTSQVFNNSNDTGRQTVESATSSLVSIPPSDPQQLEITTVIENVKEEMEDVGLDAQLELQNKNLENNMRFIRSKSVAALYSPTTQTFPTMVNQANIQTTSRLEDFVNPQPPPPSYLQANSDPRFNQQFNSVGNTTNQVFPQGQQNQNLQQLCQNTQLISSSEQQHQQRQLIYQQPIIQQQQQNQIASNISYVPSLPLLNNQQILQQQNNHPQFQNRPTSQQNIQNYLNQNVSGFPLNSAMQHLFQQQINSQQQQVRFPQQAFNQPQNPARQSRRPTDPRFQSSDMYAFLNSILEQQQQSQSQQQQPQVNNPQQVLQQSSTGKSKSKRRK</sequence>
<feature type="region of interest" description="Disordered" evidence="2">
    <location>
        <begin position="128"/>
        <end position="476"/>
    </location>
</feature>
<feature type="compositionally biased region" description="Basic and acidic residues" evidence="2">
    <location>
        <begin position="560"/>
        <end position="572"/>
    </location>
</feature>
<dbReference type="PANTHER" id="PTHR12460">
    <property type="entry name" value="CYCLIN-DEPENDENT KINASE INHIBITOR-RELATED PROTEIN"/>
    <property type="match status" value="1"/>
</dbReference>
<feature type="compositionally biased region" description="Basic and acidic residues" evidence="2">
    <location>
        <begin position="715"/>
        <end position="731"/>
    </location>
</feature>
<feature type="compositionally biased region" description="Basic and acidic residues" evidence="2">
    <location>
        <begin position="404"/>
        <end position="421"/>
    </location>
</feature>
<evidence type="ECO:0000256" key="2">
    <source>
        <dbReference type="SAM" id="MobiDB-lite"/>
    </source>
</evidence>
<name>A0A914MYI0_MELIC</name>
<evidence type="ECO:0000256" key="1">
    <source>
        <dbReference type="SAM" id="Coils"/>
    </source>
</evidence>
<feature type="compositionally biased region" description="Acidic residues" evidence="2">
    <location>
        <begin position="393"/>
        <end position="403"/>
    </location>
</feature>
<feature type="compositionally biased region" description="Low complexity" evidence="2">
    <location>
        <begin position="605"/>
        <end position="616"/>
    </location>
</feature>
<feature type="compositionally biased region" description="Basic and acidic residues" evidence="2">
    <location>
        <begin position="190"/>
        <end position="209"/>
    </location>
</feature>
<reference evidence="4" key="1">
    <citation type="submission" date="2022-11" db="UniProtKB">
        <authorList>
            <consortium name="WormBaseParasite"/>
        </authorList>
    </citation>
    <scope>IDENTIFICATION</scope>
</reference>
<keyword evidence="1" id="KW-0175">Coiled coil</keyword>
<feature type="compositionally biased region" description="Acidic residues" evidence="2">
    <location>
        <begin position="363"/>
        <end position="385"/>
    </location>
</feature>
<feature type="region of interest" description="Disordered" evidence="2">
    <location>
        <begin position="961"/>
        <end position="982"/>
    </location>
</feature>
<feature type="compositionally biased region" description="Basic and acidic residues" evidence="2">
    <location>
        <begin position="286"/>
        <end position="296"/>
    </location>
</feature>
<dbReference type="PANTHER" id="PTHR12460:SF0">
    <property type="entry name" value="CID DOMAIN-CONTAINING PROTEIN-RELATED"/>
    <property type="match status" value="1"/>
</dbReference>
<dbReference type="GO" id="GO:0031124">
    <property type="term" value="P:mRNA 3'-end processing"/>
    <property type="evidence" value="ECO:0007669"/>
    <property type="project" value="TreeGrafter"/>
</dbReference>
<feature type="region of interest" description="Disordered" evidence="2">
    <location>
        <begin position="1569"/>
        <end position="1644"/>
    </location>
</feature>
<dbReference type="GO" id="GO:0000993">
    <property type="term" value="F:RNA polymerase II complex binding"/>
    <property type="evidence" value="ECO:0007669"/>
    <property type="project" value="TreeGrafter"/>
</dbReference>
<feature type="compositionally biased region" description="Basic and acidic residues" evidence="2">
    <location>
        <begin position="349"/>
        <end position="362"/>
    </location>
</feature>
<feature type="compositionally biased region" description="Acidic residues" evidence="2">
    <location>
        <begin position="422"/>
        <end position="431"/>
    </location>
</feature>
<dbReference type="WBParaSite" id="Minc3s02492g30309">
    <property type="protein sequence ID" value="Minc3s02492g30309"/>
    <property type="gene ID" value="Minc3s02492g30309"/>
</dbReference>
<evidence type="ECO:0000313" key="4">
    <source>
        <dbReference type="WBParaSite" id="Minc3s02492g30309"/>
    </source>
</evidence>
<feature type="compositionally biased region" description="Acidic residues" evidence="2">
    <location>
        <begin position="229"/>
        <end position="252"/>
    </location>
</feature>
<proteinExistence type="predicted"/>
<feature type="compositionally biased region" description="Low complexity" evidence="2">
    <location>
        <begin position="1569"/>
        <end position="1585"/>
    </location>
</feature>
<feature type="compositionally biased region" description="Acidic residues" evidence="2">
    <location>
        <begin position="146"/>
        <end position="155"/>
    </location>
</feature>
<feature type="compositionally biased region" description="Low complexity" evidence="2">
    <location>
        <begin position="1610"/>
        <end position="1637"/>
    </location>
</feature>
<feature type="compositionally biased region" description="Acidic residues" evidence="2">
    <location>
        <begin position="129"/>
        <end position="139"/>
    </location>
</feature>
<feature type="compositionally biased region" description="Low complexity" evidence="2">
    <location>
        <begin position="577"/>
        <end position="588"/>
    </location>
</feature>